<dbReference type="AlphaFoldDB" id="A0AAQ4D6E1"/>
<evidence type="ECO:0000313" key="3">
    <source>
        <dbReference type="Proteomes" id="UP001321473"/>
    </source>
</evidence>
<proteinExistence type="predicted"/>
<comment type="caution">
    <text evidence="2">The sequence shown here is derived from an EMBL/GenBank/DDBJ whole genome shotgun (WGS) entry which is preliminary data.</text>
</comment>
<feature type="chain" id="PRO_5042912015" evidence="1">
    <location>
        <begin position="19"/>
        <end position="162"/>
    </location>
</feature>
<gene>
    <name evidence="2" type="ORF">V5799_004344</name>
</gene>
<protein>
    <submittedName>
        <fullName evidence="2">Uncharacterized protein</fullName>
    </submittedName>
</protein>
<feature type="signal peptide" evidence="1">
    <location>
        <begin position="1"/>
        <end position="18"/>
    </location>
</feature>
<reference evidence="2 3" key="1">
    <citation type="journal article" date="2023" name="Arcadia Sci">
        <title>De novo assembly of a long-read Amblyomma americanum tick genome.</title>
        <authorList>
            <person name="Chou S."/>
            <person name="Poskanzer K.E."/>
            <person name="Rollins M."/>
            <person name="Thuy-Boun P.S."/>
        </authorList>
    </citation>
    <scope>NUCLEOTIDE SEQUENCE [LARGE SCALE GENOMIC DNA]</scope>
    <source>
        <strain evidence="2">F_SG_1</strain>
        <tissue evidence="2">Salivary glands</tissue>
    </source>
</reference>
<keyword evidence="3" id="KW-1185">Reference proteome</keyword>
<accession>A0AAQ4D6E1</accession>
<dbReference type="EMBL" id="JARKHS020034589">
    <property type="protein sequence ID" value="KAK8758031.1"/>
    <property type="molecule type" value="Genomic_DNA"/>
</dbReference>
<evidence type="ECO:0000313" key="2">
    <source>
        <dbReference type="EMBL" id="KAK8758031.1"/>
    </source>
</evidence>
<evidence type="ECO:0000256" key="1">
    <source>
        <dbReference type="SAM" id="SignalP"/>
    </source>
</evidence>
<name>A0AAQ4D6E1_AMBAM</name>
<sequence length="162" mass="16245">MKALCLAVVAAIACLALAEKKAGKEEKVEGRGGLGGGYGGGYGPGVGGIGGVPVGGVGYGGGLGHGGFGHGGHGGGAGYGQSAGGFQGGFRQGAAGFNQGSGGFSSGAADRNVQGYNNQQGYSSSTVWWLRRWILGTQGWPWKPGLRSSWRCRLLEVLEDKI</sequence>
<organism evidence="2 3">
    <name type="scientific">Amblyomma americanum</name>
    <name type="common">Lone star tick</name>
    <dbReference type="NCBI Taxonomy" id="6943"/>
    <lineage>
        <taxon>Eukaryota</taxon>
        <taxon>Metazoa</taxon>
        <taxon>Ecdysozoa</taxon>
        <taxon>Arthropoda</taxon>
        <taxon>Chelicerata</taxon>
        <taxon>Arachnida</taxon>
        <taxon>Acari</taxon>
        <taxon>Parasitiformes</taxon>
        <taxon>Ixodida</taxon>
        <taxon>Ixodoidea</taxon>
        <taxon>Ixodidae</taxon>
        <taxon>Amblyomminae</taxon>
        <taxon>Amblyomma</taxon>
    </lineage>
</organism>
<keyword evidence="1" id="KW-0732">Signal</keyword>
<dbReference type="Proteomes" id="UP001321473">
    <property type="component" value="Unassembled WGS sequence"/>
</dbReference>